<name>A0A2R6WP75_MARPO</name>
<sequence>MVHERVSAVKIRRMDYGVGLQALEEQVDYELGGVGRFEVIIVDDGSTDMTVKFLTSERDEAHEGCQNVDSQVDETRDEDSGRNRRNCRVHGQETGACSRPFAQQSRRFSHVKLVRQKHAGATTARNLGLKHASGAIIVFIDSDLVVTRSFLRAHVQAPREALLEDGDDRAFTYGRVVNTSNFENSQSEKVKIIDYSAAFFATTNADISRRRL</sequence>
<evidence type="ECO:0000313" key="4">
    <source>
        <dbReference type="Proteomes" id="UP000244005"/>
    </source>
</evidence>
<feature type="region of interest" description="Disordered" evidence="1">
    <location>
        <begin position="62"/>
        <end position="87"/>
    </location>
</feature>
<dbReference type="PANTHER" id="PTHR43685:SF3">
    <property type="entry name" value="SLR2126 PROTEIN"/>
    <property type="match status" value="1"/>
</dbReference>
<dbReference type="InterPro" id="IPR029044">
    <property type="entry name" value="Nucleotide-diphossugar_trans"/>
</dbReference>
<feature type="domain" description="Glycosyltransferase 2-like" evidence="2">
    <location>
        <begin position="103"/>
        <end position="157"/>
    </location>
</feature>
<accession>A0A2R6WP75</accession>
<dbReference type="InterPro" id="IPR050834">
    <property type="entry name" value="Glycosyltransf_2"/>
</dbReference>
<dbReference type="AlphaFoldDB" id="A0A2R6WP75"/>
<dbReference type="Pfam" id="PF00535">
    <property type="entry name" value="Glycos_transf_2"/>
    <property type="match status" value="1"/>
</dbReference>
<dbReference type="InterPro" id="IPR001173">
    <property type="entry name" value="Glyco_trans_2-like"/>
</dbReference>
<dbReference type="Proteomes" id="UP000244005">
    <property type="component" value="Unassembled WGS sequence"/>
</dbReference>
<evidence type="ECO:0000259" key="2">
    <source>
        <dbReference type="Pfam" id="PF00535"/>
    </source>
</evidence>
<dbReference type="EMBL" id="KZ772741">
    <property type="protein sequence ID" value="PTQ35652.1"/>
    <property type="molecule type" value="Genomic_DNA"/>
</dbReference>
<reference evidence="4" key="1">
    <citation type="journal article" date="2017" name="Cell">
        <title>Insights into land plant evolution garnered from the Marchantia polymorpha genome.</title>
        <authorList>
            <person name="Bowman J.L."/>
            <person name="Kohchi T."/>
            <person name="Yamato K.T."/>
            <person name="Jenkins J."/>
            <person name="Shu S."/>
            <person name="Ishizaki K."/>
            <person name="Yamaoka S."/>
            <person name="Nishihama R."/>
            <person name="Nakamura Y."/>
            <person name="Berger F."/>
            <person name="Adam C."/>
            <person name="Aki S.S."/>
            <person name="Althoff F."/>
            <person name="Araki T."/>
            <person name="Arteaga-Vazquez M.A."/>
            <person name="Balasubrmanian S."/>
            <person name="Barry K."/>
            <person name="Bauer D."/>
            <person name="Boehm C.R."/>
            <person name="Briginshaw L."/>
            <person name="Caballero-Perez J."/>
            <person name="Catarino B."/>
            <person name="Chen F."/>
            <person name="Chiyoda S."/>
            <person name="Chovatia M."/>
            <person name="Davies K.M."/>
            <person name="Delmans M."/>
            <person name="Demura T."/>
            <person name="Dierschke T."/>
            <person name="Dolan L."/>
            <person name="Dorantes-Acosta A.E."/>
            <person name="Eklund D.M."/>
            <person name="Florent S.N."/>
            <person name="Flores-Sandoval E."/>
            <person name="Fujiyama A."/>
            <person name="Fukuzawa H."/>
            <person name="Galik B."/>
            <person name="Grimanelli D."/>
            <person name="Grimwood J."/>
            <person name="Grossniklaus U."/>
            <person name="Hamada T."/>
            <person name="Haseloff J."/>
            <person name="Hetherington A.J."/>
            <person name="Higo A."/>
            <person name="Hirakawa Y."/>
            <person name="Hundley H.N."/>
            <person name="Ikeda Y."/>
            <person name="Inoue K."/>
            <person name="Inoue S.I."/>
            <person name="Ishida S."/>
            <person name="Jia Q."/>
            <person name="Kakita M."/>
            <person name="Kanazawa T."/>
            <person name="Kawai Y."/>
            <person name="Kawashima T."/>
            <person name="Kennedy M."/>
            <person name="Kinose K."/>
            <person name="Kinoshita T."/>
            <person name="Kohara Y."/>
            <person name="Koide E."/>
            <person name="Komatsu K."/>
            <person name="Kopischke S."/>
            <person name="Kubo M."/>
            <person name="Kyozuka J."/>
            <person name="Lagercrantz U."/>
            <person name="Lin S.S."/>
            <person name="Lindquist E."/>
            <person name="Lipzen A.M."/>
            <person name="Lu C.W."/>
            <person name="De Luna E."/>
            <person name="Martienssen R.A."/>
            <person name="Minamino N."/>
            <person name="Mizutani M."/>
            <person name="Mizutani M."/>
            <person name="Mochizuki N."/>
            <person name="Monte I."/>
            <person name="Mosher R."/>
            <person name="Nagasaki H."/>
            <person name="Nakagami H."/>
            <person name="Naramoto S."/>
            <person name="Nishitani K."/>
            <person name="Ohtani M."/>
            <person name="Okamoto T."/>
            <person name="Okumura M."/>
            <person name="Phillips J."/>
            <person name="Pollak B."/>
            <person name="Reinders A."/>
            <person name="Rovekamp M."/>
            <person name="Sano R."/>
            <person name="Sawa S."/>
            <person name="Schmid M.W."/>
            <person name="Shirakawa M."/>
            <person name="Solano R."/>
            <person name="Spunde A."/>
            <person name="Suetsugu N."/>
            <person name="Sugano S."/>
            <person name="Sugiyama A."/>
            <person name="Sun R."/>
            <person name="Suzuki Y."/>
            <person name="Takenaka M."/>
            <person name="Takezawa D."/>
            <person name="Tomogane H."/>
            <person name="Tsuzuki M."/>
            <person name="Ueda T."/>
            <person name="Umeda M."/>
            <person name="Ward J.M."/>
            <person name="Watanabe Y."/>
            <person name="Yazaki K."/>
            <person name="Yokoyama R."/>
            <person name="Yoshitake Y."/>
            <person name="Yotsui I."/>
            <person name="Zachgo S."/>
            <person name="Schmutz J."/>
        </authorList>
    </citation>
    <scope>NUCLEOTIDE SEQUENCE [LARGE SCALE GENOMIC DNA]</scope>
    <source>
        <strain evidence="4">Tak-1</strain>
    </source>
</reference>
<dbReference type="OrthoDB" id="206708at2759"/>
<dbReference type="SUPFAM" id="SSF53448">
    <property type="entry name" value="Nucleotide-diphospho-sugar transferases"/>
    <property type="match status" value="1"/>
</dbReference>
<gene>
    <name evidence="3" type="ORF">MARPO_0069s0002</name>
</gene>
<keyword evidence="4" id="KW-1185">Reference proteome</keyword>
<evidence type="ECO:0000256" key="1">
    <source>
        <dbReference type="SAM" id="MobiDB-lite"/>
    </source>
</evidence>
<dbReference type="PANTHER" id="PTHR43685">
    <property type="entry name" value="GLYCOSYLTRANSFERASE"/>
    <property type="match status" value="1"/>
</dbReference>
<dbReference type="Gene3D" id="3.90.550.10">
    <property type="entry name" value="Spore Coat Polysaccharide Biosynthesis Protein SpsA, Chain A"/>
    <property type="match status" value="1"/>
</dbReference>
<evidence type="ECO:0000313" key="3">
    <source>
        <dbReference type="EMBL" id="PTQ35652.1"/>
    </source>
</evidence>
<dbReference type="Gramene" id="Mp2g23530.1">
    <property type="protein sequence ID" value="Mp2g23530.1.cds"/>
    <property type="gene ID" value="Mp2g23530"/>
</dbReference>
<dbReference type="CDD" id="cd00761">
    <property type="entry name" value="Glyco_tranf_GTA_type"/>
    <property type="match status" value="1"/>
</dbReference>
<proteinExistence type="predicted"/>
<protein>
    <recommendedName>
        <fullName evidence="2">Glycosyltransferase 2-like domain-containing protein</fullName>
    </recommendedName>
</protein>
<organism evidence="3 4">
    <name type="scientific">Marchantia polymorpha</name>
    <name type="common">Common liverwort</name>
    <name type="synonym">Marchantia aquatica</name>
    <dbReference type="NCBI Taxonomy" id="3197"/>
    <lineage>
        <taxon>Eukaryota</taxon>
        <taxon>Viridiplantae</taxon>
        <taxon>Streptophyta</taxon>
        <taxon>Embryophyta</taxon>
        <taxon>Marchantiophyta</taxon>
        <taxon>Marchantiopsida</taxon>
        <taxon>Marchantiidae</taxon>
        <taxon>Marchantiales</taxon>
        <taxon>Marchantiaceae</taxon>
        <taxon>Marchantia</taxon>
    </lineage>
</organism>